<dbReference type="Gene3D" id="3.40.1030.10">
    <property type="entry name" value="Nucleoside phosphorylase/phosphoribosyltransferase catalytic domain"/>
    <property type="match status" value="1"/>
</dbReference>
<dbReference type="AlphaFoldDB" id="W4VD13"/>
<dbReference type="InterPro" id="IPR018090">
    <property type="entry name" value="Pyrmidine_PPas_bac/euk"/>
</dbReference>
<comment type="catalytic activity">
    <reaction evidence="11">
        <text>thymidine + phosphate = 2-deoxy-alpha-D-ribose 1-phosphate + thymine</text>
        <dbReference type="Rhea" id="RHEA:16037"/>
        <dbReference type="ChEBI" id="CHEBI:17748"/>
        <dbReference type="ChEBI" id="CHEBI:17821"/>
        <dbReference type="ChEBI" id="CHEBI:43474"/>
        <dbReference type="ChEBI" id="CHEBI:57259"/>
        <dbReference type="EC" id="2.4.2.2"/>
    </reaction>
</comment>
<name>W4VD13_9BACI</name>
<dbReference type="EMBL" id="BAVS01000001">
    <property type="protein sequence ID" value="GAE91300.1"/>
    <property type="molecule type" value="Genomic_DNA"/>
</dbReference>
<dbReference type="PANTHER" id="PTHR10515">
    <property type="entry name" value="THYMIDINE PHOSPHORYLASE"/>
    <property type="match status" value="1"/>
</dbReference>
<comment type="similarity">
    <text evidence="4">Belongs to the thymidine/pyrimidine-nucleoside phosphorylase family.</text>
</comment>
<evidence type="ECO:0000256" key="1">
    <source>
        <dbReference type="ARBA" id="ARBA00001066"/>
    </source>
</evidence>
<dbReference type="FunFam" id="3.40.1030.10:FF:000003">
    <property type="entry name" value="Pyrimidine-nucleoside phosphorylase"/>
    <property type="match status" value="1"/>
</dbReference>
<dbReference type="GO" id="GO:0009032">
    <property type="term" value="F:thymidine phosphorylase activity"/>
    <property type="evidence" value="ECO:0007669"/>
    <property type="project" value="TreeGrafter"/>
</dbReference>
<keyword evidence="14" id="KW-1185">Reference proteome</keyword>
<dbReference type="Gene3D" id="3.90.1170.30">
    <property type="entry name" value="Pyrimidine nucleoside phosphorylase-like, C-terminal domain"/>
    <property type="match status" value="1"/>
</dbReference>
<evidence type="ECO:0000313" key="13">
    <source>
        <dbReference type="EMBL" id="GAE91300.1"/>
    </source>
</evidence>
<evidence type="ECO:0000256" key="11">
    <source>
        <dbReference type="ARBA" id="ARBA00048525"/>
    </source>
</evidence>
<evidence type="ECO:0000259" key="12">
    <source>
        <dbReference type="SMART" id="SM00941"/>
    </source>
</evidence>
<dbReference type="NCBIfam" id="TIGR02644">
    <property type="entry name" value="Y_phosphoryl"/>
    <property type="match status" value="1"/>
</dbReference>
<comment type="catalytic activity">
    <reaction evidence="10">
        <text>uridine + phosphate = alpha-D-ribose 1-phosphate + uracil</text>
        <dbReference type="Rhea" id="RHEA:24388"/>
        <dbReference type="ChEBI" id="CHEBI:16704"/>
        <dbReference type="ChEBI" id="CHEBI:17568"/>
        <dbReference type="ChEBI" id="CHEBI:43474"/>
        <dbReference type="ChEBI" id="CHEBI:57720"/>
        <dbReference type="EC" id="2.4.2.2"/>
    </reaction>
</comment>
<comment type="caution">
    <text evidence="13">The sequence shown here is derived from an EMBL/GenBank/DDBJ whole genome shotgun (WGS) entry which is preliminary data.</text>
</comment>
<evidence type="ECO:0000256" key="8">
    <source>
        <dbReference type="ARBA" id="ARBA00022676"/>
    </source>
</evidence>
<dbReference type="SMART" id="SM00941">
    <property type="entry name" value="PYNP_C"/>
    <property type="match status" value="1"/>
</dbReference>
<evidence type="ECO:0000256" key="6">
    <source>
        <dbReference type="ARBA" id="ARBA00011889"/>
    </source>
</evidence>
<gene>
    <name evidence="13" type="ORF">JCM21714_247</name>
</gene>
<dbReference type="Pfam" id="PF00591">
    <property type="entry name" value="Glycos_transf_3"/>
    <property type="match status" value="1"/>
</dbReference>
<dbReference type="eggNOG" id="COG0213">
    <property type="taxonomic scope" value="Bacteria"/>
</dbReference>
<dbReference type="STRING" id="1298598.JCM21714_247"/>
<dbReference type="PIRSF" id="PIRSF000478">
    <property type="entry name" value="TP_PyNP"/>
    <property type="match status" value="1"/>
</dbReference>
<dbReference type="GO" id="GO:0006206">
    <property type="term" value="P:pyrimidine nucleobase metabolic process"/>
    <property type="evidence" value="ECO:0007669"/>
    <property type="project" value="InterPro"/>
</dbReference>
<dbReference type="GO" id="GO:0005829">
    <property type="term" value="C:cytosol"/>
    <property type="evidence" value="ECO:0007669"/>
    <property type="project" value="TreeGrafter"/>
</dbReference>
<reference evidence="13 14" key="1">
    <citation type="journal article" date="2014" name="Genome Announc.">
        <title>Draft Genome Sequence of the Boron-Tolerant and Moderately Halotolerant Bacterium Gracilibacillus boraciitolerans JCM 21714T.</title>
        <authorList>
            <person name="Ahmed I."/>
            <person name="Oshima K."/>
            <person name="Suda W."/>
            <person name="Kitamura K."/>
            <person name="Iida T."/>
            <person name="Ohmori Y."/>
            <person name="Fujiwara T."/>
            <person name="Hattori M."/>
            <person name="Ohkuma M."/>
        </authorList>
    </citation>
    <scope>NUCLEOTIDE SEQUENCE [LARGE SCALE GENOMIC DNA]</scope>
    <source>
        <strain evidence="13 14">JCM 21714</strain>
    </source>
</reference>
<dbReference type="InterPro" id="IPR000312">
    <property type="entry name" value="Glycosyl_Trfase_fam3"/>
</dbReference>
<dbReference type="InterPro" id="IPR036566">
    <property type="entry name" value="PYNP-like_C_sf"/>
</dbReference>
<evidence type="ECO:0000313" key="14">
    <source>
        <dbReference type="Proteomes" id="UP000019102"/>
    </source>
</evidence>
<evidence type="ECO:0000256" key="3">
    <source>
        <dbReference type="ARBA" id="ARBA00003877"/>
    </source>
</evidence>
<dbReference type="Pfam" id="PF07831">
    <property type="entry name" value="PYNP_C"/>
    <property type="match status" value="1"/>
</dbReference>
<dbReference type="Proteomes" id="UP000019102">
    <property type="component" value="Unassembled WGS sequence"/>
</dbReference>
<keyword evidence="8" id="KW-0328">Glycosyltransferase</keyword>
<dbReference type="InterPro" id="IPR013102">
    <property type="entry name" value="PYNP_C"/>
</dbReference>
<dbReference type="SUPFAM" id="SSF54680">
    <property type="entry name" value="Pyrimidine nucleoside phosphorylase C-terminal domain"/>
    <property type="match status" value="1"/>
</dbReference>
<sequence length="358" mass="38304">MDKHSTGGVGDKTTFIVGPLVAAAGLPVAKMSGRGLGHTGGGTIDKLESIPGFRVELSNQQFIDNVNTYKLAVVGQTGNLAPADKKLYALRDVTATVDSLPLIASSIMSKKIASGADSIILDVKTGSGAFMKTLENSKKLAEEMVTIGKQLNRNTIAVISDMNQPLGFEIGNASEVKEAVEILQGKRIDDLRELAIELAAHMTIVAGGVYSDYVEATSSLNELIDNGGEALKCFKNFVKAQNGDVSVIEDLTKLPTSQYKIPVKAEQQGYIHEMEADQIGIAAMHLGAGRATKEDKINHGVGITLKKKIGDFVNAGDTIAILNSDQQQVDEIASIVKDAYTIKEEKANKRKMIYEVIK</sequence>
<dbReference type="SUPFAM" id="SSF52418">
    <property type="entry name" value="Nucleoside phosphorylase/phosphoribosyltransferase catalytic domain"/>
    <property type="match status" value="1"/>
</dbReference>
<comment type="function">
    <text evidence="3">Catalyzes phosphorolysis of the pyrimidine nucleosides uridine, thymidine and 2'-deoxyuridine with the formation of the corresponding pyrimidine base and ribose-1-phosphate.</text>
</comment>
<accession>W4VD13</accession>
<comment type="catalytic activity">
    <reaction evidence="1">
        <text>2'-deoxyuridine + phosphate = 2-deoxy-alpha-D-ribose 1-phosphate + uracil</text>
        <dbReference type="Rhea" id="RHEA:22824"/>
        <dbReference type="ChEBI" id="CHEBI:16450"/>
        <dbReference type="ChEBI" id="CHEBI:17568"/>
        <dbReference type="ChEBI" id="CHEBI:43474"/>
        <dbReference type="ChEBI" id="CHEBI:57259"/>
        <dbReference type="EC" id="2.4.2.2"/>
    </reaction>
</comment>
<evidence type="ECO:0000256" key="10">
    <source>
        <dbReference type="ARBA" id="ARBA00048453"/>
    </source>
</evidence>
<evidence type="ECO:0000256" key="2">
    <source>
        <dbReference type="ARBA" id="ARBA00001958"/>
    </source>
</evidence>
<evidence type="ECO:0000256" key="4">
    <source>
        <dbReference type="ARBA" id="ARBA00006915"/>
    </source>
</evidence>
<dbReference type="GO" id="GO:0004645">
    <property type="term" value="F:1,4-alpha-oligoglucan phosphorylase activity"/>
    <property type="evidence" value="ECO:0007669"/>
    <property type="project" value="InterPro"/>
</dbReference>
<protein>
    <recommendedName>
        <fullName evidence="7">Pyrimidine-nucleoside phosphorylase</fullName>
        <ecNumber evidence="6">2.4.2.2</ecNumber>
    </recommendedName>
</protein>
<dbReference type="NCBIfam" id="NF004490">
    <property type="entry name" value="PRK05820.1"/>
    <property type="match status" value="1"/>
</dbReference>
<organism evidence="13 14">
    <name type="scientific">Gracilibacillus boraciitolerans JCM 21714</name>
    <dbReference type="NCBI Taxonomy" id="1298598"/>
    <lineage>
        <taxon>Bacteria</taxon>
        <taxon>Bacillati</taxon>
        <taxon>Bacillota</taxon>
        <taxon>Bacilli</taxon>
        <taxon>Bacillales</taxon>
        <taxon>Bacillaceae</taxon>
        <taxon>Gracilibacillus</taxon>
    </lineage>
</organism>
<comment type="cofactor">
    <cofactor evidence="2">
        <name>K(+)</name>
        <dbReference type="ChEBI" id="CHEBI:29103"/>
    </cofactor>
</comment>
<dbReference type="PANTHER" id="PTHR10515:SF0">
    <property type="entry name" value="THYMIDINE PHOSPHORYLASE"/>
    <property type="match status" value="1"/>
</dbReference>
<dbReference type="InterPro" id="IPR035902">
    <property type="entry name" value="Nuc_phospho_transferase"/>
</dbReference>
<keyword evidence="9" id="KW-0808">Transferase</keyword>
<comment type="subunit">
    <text evidence="5">Homodimer.</text>
</comment>
<evidence type="ECO:0000256" key="7">
    <source>
        <dbReference type="ARBA" id="ARBA00014680"/>
    </source>
</evidence>
<dbReference type="EC" id="2.4.2.2" evidence="6"/>
<evidence type="ECO:0000256" key="9">
    <source>
        <dbReference type="ARBA" id="ARBA00022679"/>
    </source>
</evidence>
<evidence type="ECO:0000256" key="5">
    <source>
        <dbReference type="ARBA" id="ARBA00011738"/>
    </source>
</evidence>
<proteinExistence type="inferred from homology"/>
<feature type="domain" description="Pyrimidine nucleoside phosphorylase C-terminal" evidence="12">
    <location>
        <begin position="270"/>
        <end position="343"/>
    </location>
</feature>
<dbReference type="GO" id="GO:0006213">
    <property type="term" value="P:pyrimidine nucleoside metabolic process"/>
    <property type="evidence" value="ECO:0007669"/>
    <property type="project" value="InterPro"/>
</dbReference>
<dbReference type="InterPro" id="IPR000053">
    <property type="entry name" value="Thymidine/pyrmidine_PPase"/>
</dbReference>